<feature type="transmembrane region" description="Helical" evidence="6">
    <location>
        <begin position="30"/>
        <end position="50"/>
    </location>
</feature>
<keyword evidence="9" id="KW-1185">Reference proteome</keyword>
<feature type="transmembrane region" description="Helical" evidence="6">
    <location>
        <begin position="166"/>
        <end position="185"/>
    </location>
</feature>
<feature type="domain" description="TLC" evidence="7">
    <location>
        <begin position="1"/>
        <end position="196"/>
    </location>
</feature>
<sequence>MAVVSQIHAVYAVLFCIPIFFEKDLVNDRVFGISQYAMKVYGVSLGYFIWDAITTTVNVSLGGIGFALHGICCVLVFALAYRPSLQYYGAVFLMFEISTVFLNNKKFISVAKPFFTPQNIAYVSTANDLLFLISFFIVRIVLGPYFSYNVFADLFDAKASIPNWIIGFYFSTNFILNCLNFFWFYKIANIAAKRIGLSKPSKPAVKSE</sequence>
<evidence type="ECO:0000256" key="2">
    <source>
        <dbReference type="ARBA" id="ARBA00022692"/>
    </source>
</evidence>
<evidence type="ECO:0000313" key="8">
    <source>
        <dbReference type="EMBL" id="OMJ28598.1"/>
    </source>
</evidence>
<dbReference type="SMART" id="SM00724">
    <property type="entry name" value="TLC"/>
    <property type="match status" value="1"/>
</dbReference>
<evidence type="ECO:0000259" key="7">
    <source>
        <dbReference type="PROSITE" id="PS50922"/>
    </source>
</evidence>
<dbReference type="EMBL" id="LSSM01000536">
    <property type="protein sequence ID" value="OMJ28598.1"/>
    <property type="molecule type" value="Genomic_DNA"/>
</dbReference>
<dbReference type="InterPro" id="IPR006634">
    <property type="entry name" value="TLC-dom"/>
</dbReference>
<gene>
    <name evidence="8" type="ORF">AYI69_g1927</name>
</gene>
<dbReference type="Proteomes" id="UP000187429">
    <property type="component" value="Unassembled WGS sequence"/>
</dbReference>
<evidence type="ECO:0000256" key="1">
    <source>
        <dbReference type="ARBA" id="ARBA00004141"/>
    </source>
</evidence>
<dbReference type="GO" id="GO:0005783">
    <property type="term" value="C:endoplasmic reticulum"/>
    <property type="evidence" value="ECO:0007669"/>
    <property type="project" value="TreeGrafter"/>
</dbReference>
<protein>
    <submittedName>
        <fullName evidence="8">Putative TLC domain-containing protein</fullName>
    </submittedName>
</protein>
<dbReference type="PANTHER" id="PTHR13439:SF0">
    <property type="entry name" value="TOPOISOMERASE I DAMAGE AFFECTED PROTEIN 4"/>
    <property type="match status" value="1"/>
</dbReference>
<organism evidence="8 9">
    <name type="scientific">Smittium culicis</name>
    <dbReference type="NCBI Taxonomy" id="133412"/>
    <lineage>
        <taxon>Eukaryota</taxon>
        <taxon>Fungi</taxon>
        <taxon>Fungi incertae sedis</taxon>
        <taxon>Zoopagomycota</taxon>
        <taxon>Kickxellomycotina</taxon>
        <taxon>Harpellomycetes</taxon>
        <taxon>Harpellales</taxon>
        <taxon>Legeriomycetaceae</taxon>
        <taxon>Smittium</taxon>
    </lineage>
</organism>
<dbReference type="AlphaFoldDB" id="A0A1R1YNW7"/>
<dbReference type="GO" id="GO:0016020">
    <property type="term" value="C:membrane"/>
    <property type="evidence" value="ECO:0007669"/>
    <property type="project" value="UniProtKB-SubCell"/>
</dbReference>
<proteinExistence type="predicted"/>
<keyword evidence="4 5" id="KW-0472">Membrane</keyword>
<evidence type="ECO:0000313" key="9">
    <source>
        <dbReference type="Proteomes" id="UP000187429"/>
    </source>
</evidence>
<dbReference type="GO" id="GO:0055088">
    <property type="term" value="P:lipid homeostasis"/>
    <property type="evidence" value="ECO:0007669"/>
    <property type="project" value="TreeGrafter"/>
</dbReference>
<comment type="subcellular location">
    <subcellularLocation>
        <location evidence="1">Membrane</location>
        <topology evidence="1">Multi-pass membrane protein</topology>
    </subcellularLocation>
</comment>
<name>A0A1R1YNW7_9FUNG</name>
<feature type="transmembrane region" description="Helical" evidence="6">
    <location>
        <begin position="57"/>
        <end position="81"/>
    </location>
</feature>
<reference evidence="9" key="1">
    <citation type="submission" date="2017-01" db="EMBL/GenBank/DDBJ databases">
        <authorList>
            <person name="Wang Y."/>
            <person name="White M."/>
            <person name="Kvist S."/>
            <person name="Moncalvo J.-M."/>
        </authorList>
    </citation>
    <scope>NUCLEOTIDE SEQUENCE [LARGE SCALE GENOMIC DNA]</scope>
    <source>
        <strain evidence="9">ID-206-W2</strain>
    </source>
</reference>
<dbReference type="PANTHER" id="PTHR13439">
    <property type="entry name" value="CT120 PROTEIN"/>
    <property type="match status" value="1"/>
</dbReference>
<evidence type="ECO:0000256" key="4">
    <source>
        <dbReference type="ARBA" id="ARBA00023136"/>
    </source>
</evidence>
<dbReference type="Pfam" id="PF03798">
    <property type="entry name" value="TRAM_LAG1_CLN8"/>
    <property type="match status" value="1"/>
</dbReference>
<evidence type="ECO:0000256" key="6">
    <source>
        <dbReference type="SAM" id="Phobius"/>
    </source>
</evidence>
<keyword evidence="3 6" id="KW-1133">Transmembrane helix</keyword>
<dbReference type="InterPro" id="IPR050846">
    <property type="entry name" value="TLCD"/>
</dbReference>
<accession>A0A1R1YNW7</accession>
<dbReference type="OrthoDB" id="10266980at2759"/>
<evidence type="ECO:0000256" key="3">
    <source>
        <dbReference type="ARBA" id="ARBA00022989"/>
    </source>
</evidence>
<evidence type="ECO:0000256" key="5">
    <source>
        <dbReference type="PROSITE-ProRule" id="PRU00205"/>
    </source>
</evidence>
<feature type="transmembrane region" description="Helical" evidence="6">
    <location>
        <begin position="125"/>
        <end position="146"/>
    </location>
</feature>
<comment type="caution">
    <text evidence="8">The sequence shown here is derived from an EMBL/GenBank/DDBJ whole genome shotgun (WGS) entry which is preliminary data.</text>
</comment>
<feature type="transmembrane region" description="Helical" evidence="6">
    <location>
        <begin position="87"/>
        <end position="104"/>
    </location>
</feature>
<keyword evidence="2 5" id="KW-0812">Transmembrane</keyword>
<dbReference type="PROSITE" id="PS50922">
    <property type="entry name" value="TLC"/>
    <property type="match status" value="1"/>
</dbReference>